<dbReference type="EMBL" id="LWGR01000007">
    <property type="protein sequence ID" value="KZM73293.1"/>
    <property type="molecule type" value="Genomic_DNA"/>
</dbReference>
<name>A0A164MES8_9NOCA</name>
<feature type="compositionally biased region" description="Basic and acidic residues" evidence="1">
    <location>
        <begin position="14"/>
        <end position="34"/>
    </location>
</feature>
<evidence type="ECO:0000256" key="2">
    <source>
        <dbReference type="SAM" id="Phobius"/>
    </source>
</evidence>
<feature type="region of interest" description="Disordered" evidence="1">
    <location>
        <begin position="1"/>
        <end position="66"/>
    </location>
</feature>
<dbReference type="OrthoDB" id="9975321at2"/>
<protein>
    <recommendedName>
        <fullName evidence="5">DUF3040 domain-containing protein</fullName>
    </recommendedName>
</protein>
<keyword evidence="2" id="KW-1133">Transmembrane helix</keyword>
<gene>
    <name evidence="3" type="ORF">AWN90_32030</name>
</gene>
<dbReference type="AlphaFoldDB" id="A0A164MES8"/>
<dbReference type="STRING" id="455432.AWN90_32030"/>
<keyword evidence="4" id="KW-1185">Reference proteome</keyword>
<accession>A0A164MES8</accession>
<feature type="transmembrane region" description="Helical" evidence="2">
    <location>
        <begin position="127"/>
        <end position="148"/>
    </location>
</feature>
<proteinExistence type="predicted"/>
<evidence type="ECO:0000313" key="3">
    <source>
        <dbReference type="EMBL" id="KZM73293.1"/>
    </source>
</evidence>
<reference evidence="3 4" key="1">
    <citation type="submission" date="2016-04" db="EMBL/GenBank/DDBJ databases">
        <authorList>
            <person name="Evans L.H."/>
            <person name="Alamgir A."/>
            <person name="Owens N."/>
            <person name="Weber N.D."/>
            <person name="Virtaneva K."/>
            <person name="Barbian K."/>
            <person name="Babar A."/>
            <person name="Rosenke K."/>
        </authorList>
    </citation>
    <scope>NUCLEOTIDE SEQUENCE [LARGE SCALE GENOMIC DNA]</scope>
    <source>
        <strain evidence="3 4">IFM 0406</strain>
    </source>
</reference>
<evidence type="ECO:0000313" key="4">
    <source>
        <dbReference type="Proteomes" id="UP000076512"/>
    </source>
</evidence>
<evidence type="ECO:0008006" key="5">
    <source>
        <dbReference type="Google" id="ProtNLM"/>
    </source>
</evidence>
<comment type="caution">
    <text evidence="3">The sequence shown here is derived from an EMBL/GenBank/DDBJ whole genome shotgun (WGS) entry which is preliminary data.</text>
</comment>
<keyword evidence="2" id="KW-0812">Transmembrane</keyword>
<dbReference type="Proteomes" id="UP000076512">
    <property type="component" value="Unassembled WGS sequence"/>
</dbReference>
<keyword evidence="2" id="KW-0472">Membrane</keyword>
<sequence>MSPARDFGDNADQSGDRDPDNTDHPTDKEDHDMTTPDPIDPHQTGPERAIEAPKPSSGPRDVDAPTAGQLYQMFPDAFPANSPERRKRHLAAVPDSGDVATLPAEPCDDDNDPLIATALRWRAVITFWWRPAATAVVFVVVAVVAFFAAGTAVGVAWCVLGIAKTAHTIWHVHGRPSLRQFTRARRGGGAW</sequence>
<evidence type="ECO:0000256" key="1">
    <source>
        <dbReference type="SAM" id="MobiDB-lite"/>
    </source>
</evidence>
<organism evidence="3 4">
    <name type="scientific">Nocardia terpenica</name>
    <dbReference type="NCBI Taxonomy" id="455432"/>
    <lineage>
        <taxon>Bacteria</taxon>
        <taxon>Bacillati</taxon>
        <taxon>Actinomycetota</taxon>
        <taxon>Actinomycetes</taxon>
        <taxon>Mycobacteriales</taxon>
        <taxon>Nocardiaceae</taxon>
        <taxon>Nocardia</taxon>
    </lineage>
</organism>
<dbReference type="RefSeq" id="WP_067590373.1">
    <property type="nucleotide sequence ID" value="NZ_JABMCZ010000001.1"/>
</dbReference>